<proteinExistence type="predicted"/>
<accession>A0A0G4HCT0</accession>
<evidence type="ECO:0000259" key="1">
    <source>
        <dbReference type="SMART" id="SM00382"/>
    </source>
</evidence>
<dbReference type="SMART" id="SM00382">
    <property type="entry name" value="AAA"/>
    <property type="match status" value="1"/>
</dbReference>
<feature type="domain" description="AAA+ ATPase" evidence="1">
    <location>
        <begin position="1019"/>
        <end position="1147"/>
    </location>
</feature>
<evidence type="ECO:0000313" key="2">
    <source>
        <dbReference type="EMBL" id="CEM41855.1"/>
    </source>
</evidence>
<gene>
    <name evidence="2" type="ORF">Cvel_6370</name>
</gene>
<dbReference type="Gene3D" id="3.40.50.300">
    <property type="entry name" value="P-loop containing nucleotide triphosphate hydrolases"/>
    <property type="match status" value="1"/>
</dbReference>
<reference evidence="2" key="1">
    <citation type="submission" date="2014-11" db="EMBL/GenBank/DDBJ databases">
        <authorList>
            <person name="Otto D Thomas"/>
            <person name="Naeem Raeece"/>
        </authorList>
    </citation>
    <scope>NUCLEOTIDE SEQUENCE</scope>
</reference>
<dbReference type="GO" id="GO:0004842">
    <property type="term" value="F:ubiquitin-protein transferase activity"/>
    <property type="evidence" value="ECO:0007669"/>
    <property type="project" value="InterPro"/>
</dbReference>
<protein>
    <recommendedName>
        <fullName evidence="1">AAA+ ATPase domain-containing protein</fullName>
    </recommendedName>
</protein>
<sequence>MREKSPPSGASRGLMANWMDGSNLFGTRLKWPSSRQKAVFLLNLLDGGAAFEWRGREIVRGELKPDPASAFIVTVVEAGHPNRMNPFFSVYPAGFQGRSGPRDDVEALVSILTTAQQFHAFGPPARSPDLRSWDDLVTVCFKELDFIGKDMPLRPHHFLSDFIKKFGDHPLHLMRLLRPPYLPFDKNVSDVVHRMQPGPAEWNLIKGRSHELTTFFSENIQVWCSIIVRSFRDDACPACVQCAVYAFLIRALLKGAGTITRETFPEDYDPALLDPDVLEEVVRDRSPGTSAVASLLVEVWPASILQEKVEGLLVSQGGQERLSDLLLGVLARLQKVTRDVDGVEKRRILDHLHYPENVDTSDALVSFGIQEREAHVSLSGLLQSVRQSTPPFAVLRFQQASIQTPFVDPFERVHTGRDGTRALLFDVPTRSLLPPFVVNLFNVFGKRRPAPFEVCILNREVTEACLKAFIQRWQQSRVLNLDLLFVMMIPEDVSGPLLSALKEELSAVQAAVTRSDTNLIPARRLMRQRLVGSASVSVWTTANPAEGKTRAILLHKSGRPGNEPAYHRISIDRDPTVRYLGPKLQSLARARRTAQWLDSVKVHLSIGHAACLPELSESLFSLFVLGHLGDSQGRVFRLRAVDHVAIELPSERCPKDFFFWQALPIVQTLAAPTRIQTSIRASLPRLQAVKNSEDLLYTVARENDTVLLQVISILKGFLAGVDQRVFPDSLPEVARSEVDLVLRAAMCWVLRDTGRSDEDIEKLTSSLPMRCRFAKMMEAHASPLLHYFNNVIAALKNSGTGVRRGLLEASLSFFHAALSRLFRTTESTLASMLMHMVVNLVLRTTPLLVLSTLDPPTTSSLAEAEADHYERFSKIPSFESDEFFKAYIVFHDDSYSLVSLHDRSLMTELLQTYPESRQVAEFKQWFHRGHPLSDDLIVHGWESLDKLQSVIAARDALSFQEATASSGRAVAGNRRSRGRTPKDFRREAKSVLERIRQENVTITLENLMRMLAITVRLRSGMVVSLSGETRCGKTKLIEFFCLMLRWHFFVANIHGGMDSGESFEGFFKIKAAISKAKRDPSSLVVLFLDEANASPATWAVKEMGQDKFLCGRKLPDNLRVIIAMNPIRVKKSAATLRSKVVRTSRSTF</sequence>
<dbReference type="PANTHER" id="PTHR22605">
    <property type="entry name" value="RZ-TYPE DOMAIN-CONTAINING PROTEIN"/>
    <property type="match status" value="1"/>
</dbReference>
<dbReference type="SUPFAM" id="SSF52540">
    <property type="entry name" value="P-loop containing nucleoside triphosphate hydrolases"/>
    <property type="match status" value="1"/>
</dbReference>
<name>A0A0G4HCT0_9ALVE</name>
<dbReference type="EMBL" id="CDMZ01002322">
    <property type="protein sequence ID" value="CEM41855.1"/>
    <property type="molecule type" value="Genomic_DNA"/>
</dbReference>
<organism evidence="2">
    <name type="scientific">Chromera velia CCMP2878</name>
    <dbReference type="NCBI Taxonomy" id="1169474"/>
    <lineage>
        <taxon>Eukaryota</taxon>
        <taxon>Sar</taxon>
        <taxon>Alveolata</taxon>
        <taxon>Colpodellida</taxon>
        <taxon>Chromeraceae</taxon>
        <taxon>Chromera</taxon>
    </lineage>
</organism>
<dbReference type="AlphaFoldDB" id="A0A0G4HCT0"/>
<dbReference type="PANTHER" id="PTHR22605:SF1">
    <property type="entry name" value="RZ-TYPE DOMAIN-CONTAINING PROTEIN"/>
    <property type="match status" value="1"/>
</dbReference>
<dbReference type="InterPro" id="IPR003593">
    <property type="entry name" value="AAA+_ATPase"/>
</dbReference>
<dbReference type="InterPro" id="IPR027417">
    <property type="entry name" value="P-loop_NTPase"/>
</dbReference>
<dbReference type="GO" id="GO:0016887">
    <property type="term" value="F:ATP hydrolysis activity"/>
    <property type="evidence" value="ECO:0007669"/>
    <property type="project" value="InterPro"/>
</dbReference>
<dbReference type="InterPro" id="IPR031248">
    <property type="entry name" value="RNF213"/>
</dbReference>
<dbReference type="VEuPathDB" id="CryptoDB:Cvel_6370"/>